<dbReference type="Gene3D" id="3.40.50.300">
    <property type="entry name" value="P-loop containing nucleotide triphosphate hydrolases"/>
    <property type="match status" value="1"/>
</dbReference>
<gene>
    <name evidence="3" type="ORF">PENSOL_c027G04656</name>
</gene>
<dbReference type="PROSITE" id="PS50837">
    <property type="entry name" value="NACHT"/>
    <property type="match status" value="1"/>
</dbReference>
<dbReference type="AlphaFoldDB" id="A0A1V6QYT6"/>
<dbReference type="FunFam" id="3.40.50.300:FF:001638">
    <property type="entry name" value="NACHT and WD40 domain protein"/>
    <property type="match status" value="1"/>
</dbReference>
<organism evidence="3 4">
    <name type="scientific">Penicillium solitum</name>
    <dbReference type="NCBI Taxonomy" id="60172"/>
    <lineage>
        <taxon>Eukaryota</taxon>
        <taxon>Fungi</taxon>
        <taxon>Dikarya</taxon>
        <taxon>Ascomycota</taxon>
        <taxon>Pezizomycotina</taxon>
        <taxon>Eurotiomycetes</taxon>
        <taxon>Eurotiomycetidae</taxon>
        <taxon>Eurotiales</taxon>
        <taxon>Aspergillaceae</taxon>
        <taxon>Penicillium</taxon>
    </lineage>
</organism>
<name>A0A1V6QYT6_9EURO</name>
<keyword evidence="4" id="KW-1185">Reference proteome</keyword>
<dbReference type="SUPFAM" id="SSF52540">
    <property type="entry name" value="P-loop containing nucleoside triphosphate hydrolases"/>
    <property type="match status" value="1"/>
</dbReference>
<dbReference type="STRING" id="60172.A0A1V6QYT6"/>
<evidence type="ECO:0000313" key="3">
    <source>
        <dbReference type="EMBL" id="OQD94166.1"/>
    </source>
</evidence>
<proteinExistence type="predicted"/>
<sequence length="228" mass="25828">MAGILESSFTGYNSGLQIAHNSGLLNANFYSGTGDESSYDKSRIESFKEGLLKDAYSWVLDHDDFNEWLYKDHFQLLWIKGDPGKGKTMLLCGIIDELTKTVHDTSTIASFFCQTTDARINNATSVMRSLISMLVERRPALISHVRREYDKSGKQLFEDVNAWQALSNIFMDMLEDPPLKSTYLIIDALDECETDRSKLLNLITHCTSKAHVKWLISGRNRIDIEGGF</sequence>
<comment type="caution">
    <text evidence="3">The sequence shown here is derived from an EMBL/GenBank/DDBJ whole genome shotgun (WGS) entry which is preliminary data.</text>
</comment>
<accession>A0A1V6QYT6</accession>
<dbReference type="PANTHER" id="PTHR10039">
    <property type="entry name" value="AMELOGENIN"/>
    <property type="match status" value="1"/>
</dbReference>
<evidence type="ECO:0000259" key="2">
    <source>
        <dbReference type="PROSITE" id="PS50837"/>
    </source>
</evidence>
<keyword evidence="1" id="KW-0677">Repeat</keyword>
<dbReference type="EMBL" id="MDYO01000027">
    <property type="protein sequence ID" value="OQD94166.1"/>
    <property type="molecule type" value="Genomic_DNA"/>
</dbReference>
<dbReference type="InterPro" id="IPR007111">
    <property type="entry name" value="NACHT_NTPase"/>
</dbReference>
<dbReference type="Proteomes" id="UP000191612">
    <property type="component" value="Unassembled WGS sequence"/>
</dbReference>
<evidence type="ECO:0000313" key="4">
    <source>
        <dbReference type="Proteomes" id="UP000191612"/>
    </source>
</evidence>
<dbReference type="Pfam" id="PF24883">
    <property type="entry name" value="NPHP3_N"/>
    <property type="match status" value="1"/>
</dbReference>
<dbReference type="PANTHER" id="PTHR10039:SF14">
    <property type="entry name" value="NACHT DOMAIN-CONTAINING PROTEIN"/>
    <property type="match status" value="1"/>
</dbReference>
<dbReference type="InterPro" id="IPR027417">
    <property type="entry name" value="P-loop_NTPase"/>
</dbReference>
<dbReference type="InterPro" id="IPR056884">
    <property type="entry name" value="NPHP3-like_N"/>
</dbReference>
<feature type="domain" description="NACHT" evidence="2">
    <location>
        <begin position="75"/>
        <end position="228"/>
    </location>
</feature>
<reference evidence="4" key="1">
    <citation type="journal article" date="2017" name="Nat. Microbiol.">
        <title>Global analysis of biosynthetic gene clusters reveals vast potential of secondary metabolite production in Penicillium species.</title>
        <authorList>
            <person name="Nielsen J.C."/>
            <person name="Grijseels S."/>
            <person name="Prigent S."/>
            <person name="Ji B."/>
            <person name="Dainat J."/>
            <person name="Nielsen K.F."/>
            <person name="Frisvad J.C."/>
            <person name="Workman M."/>
            <person name="Nielsen J."/>
        </authorList>
    </citation>
    <scope>NUCLEOTIDE SEQUENCE [LARGE SCALE GENOMIC DNA]</scope>
    <source>
        <strain evidence="4">IBT 29525</strain>
    </source>
</reference>
<protein>
    <recommendedName>
        <fullName evidence="2">NACHT domain-containing protein</fullName>
    </recommendedName>
</protein>
<evidence type="ECO:0000256" key="1">
    <source>
        <dbReference type="ARBA" id="ARBA00022737"/>
    </source>
</evidence>